<dbReference type="RefSeq" id="WP_047753674.1">
    <property type="nucleotide sequence ID" value="NZ_CASWEU010000008.1"/>
</dbReference>
<gene>
    <name evidence="1" type="ORF">IX53_00420</name>
</gene>
<proteinExistence type="predicted"/>
<name>A0A0G2ZAD6_9BACT</name>
<reference evidence="1 2" key="1">
    <citation type="submission" date="2015-04" db="EMBL/GenBank/DDBJ databases">
        <title>Complete Genome Sequence of Kosmotoga pacifica SLHLJ1.</title>
        <authorList>
            <person name="Jiang L.J."/>
            <person name="Shao Z.Z."/>
            <person name="Jebbar M."/>
        </authorList>
    </citation>
    <scope>NUCLEOTIDE SEQUENCE [LARGE SCALE GENOMIC DNA]</scope>
    <source>
        <strain evidence="1 2">SLHLJ1</strain>
    </source>
</reference>
<dbReference type="InterPro" id="IPR038690">
    <property type="entry name" value="NusG_2_sf"/>
</dbReference>
<dbReference type="CDD" id="cd09846">
    <property type="entry name" value="DUF1312"/>
    <property type="match status" value="1"/>
</dbReference>
<keyword evidence="2" id="KW-1185">Reference proteome</keyword>
<accession>A0A0G2ZAD6</accession>
<dbReference type="OrthoDB" id="47603at2"/>
<sequence length="118" mass="13233">MKFITRGDMILFALLVGIILVMFTRVSYIATEADIYVDGKAYMKIDISKDATYNVADHMVVEVFNGKIRVKESDCPEKLCVKQGWVSSPEIPIVCLPNKIIIKIVGTTSDEEMDAITR</sequence>
<dbReference type="STRING" id="1330330.IX53_00420"/>
<evidence type="ECO:0000313" key="1">
    <source>
        <dbReference type="EMBL" id="AKI96539.1"/>
    </source>
</evidence>
<organism evidence="1 2">
    <name type="scientific">Kosmotoga pacifica</name>
    <dbReference type="NCBI Taxonomy" id="1330330"/>
    <lineage>
        <taxon>Bacteria</taxon>
        <taxon>Thermotogati</taxon>
        <taxon>Thermotogota</taxon>
        <taxon>Thermotogae</taxon>
        <taxon>Kosmotogales</taxon>
        <taxon>Kosmotogaceae</taxon>
        <taxon>Kosmotoga</taxon>
    </lineage>
</organism>
<protein>
    <submittedName>
        <fullName evidence="1">Uncharacterized protein</fullName>
    </submittedName>
</protein>
<dbReference type="Pfam" id="PF07009">
    <property type="entry name" value="NusG_II"/>
    <property type="match status" value="1"/>
</dbReference>
<dbReference type="PATRIC" id="fig|1330330.3.peg.81"/>
<dbReference type="Gene3D" id="2.60.320.10">
    <property type="entry name" value="N-utilization substance G protein NusG, insert domain"/>
    <property type="match status" value="1"/>
</dbReference>
<dbReference type="KEGG" id="kpf:IX53_00420"/>
<dbReference type="AlphaFoldDB" id="A0A0G2ZAD6"/>
<evidence type="ECO:0000313" key="2">
    <source>
        <dbReference type="Proteomes" id="UP000035159"/>
    </source>
</evidence>
<dbReference type="Proteomes" id="UP000035159">
    <property type="component" value="Chromosome"/>
</dbReference>
<dbReference type="EMBL" id="CP011232">
    <property type="protein sequence ID" value="AKI96539.1"/>
    <property type="molecule type" value="Genomic_DNA"/>
</dbReference>